<dbReference type="Proteomes" id="UP001153712">
    <property type="component" value="Chromosome 6"/>
</dbReference>
<dbReference type="AlphaFoldDB" id="A0A9N9TW91"/>
<proteinExistence type="predicted"/>
<sequence length="41" mass="4908">MDYIYRRGFYDLIELIAIGEDERGRNPSQSLKRSVKIKQTF</sequence>
<accession>A0A9N9TW91</accession>
<evidence type="ECO:0000313" key="1">
    <source>
        <dbReference type="EMBL" id="CAG9863070.1"/>
    </source>
</evidence>
<keyword evidence="2" id="KW-1185">Reference proteome</keyword>
<gene>
    <name evidence="1" type="ORF">PHYEVI_LOCUS9371</name>
</gene>
<dbReference type="EMBL" id="OU900099">
    <property type="protein sequence ID" value="CAG9863070.1"/>
    <property type="molecule type" value="Genomic_DNA"/>
</dbReference>
<protein>
    <submittedName>
        <fullName evidence="1">Uncharacterized protein</fullName>
    </submittedName>
</protein>
<organism evidence="1 2">
    <name type="scientific">Phyllotreta striolata</name>
    <name type="common">Striped flea beetle</name>
    <name type="synonym">Crioceris striolata</name>
    <dbReference type="NCBI Taxonomy" id="444603"/>
    <lineage>
        <taxon>Eukaryota</taxon>
        <taxon>Metazoa</taxon>
        <taxon>Ecdysozoa</taxon>
        <taxon>Arthropoda</taxon>
        <taxon>Hexapoda</taxon>
        <taxon>Insecta</taxon>
        <taxon>Pterygota</taxon>
        <taxon>Neoptera</taxon>
        <taxon>Endopterygota</taxon>
        <taxon>Coleoptera</taxon>
        <taxon>Polyphaga</taxon>
        <taxon>Cucujiformia</taxon>
        <taxon>Chrysomeloidea</taxon>
        <taxon>Chrysomelidae</taxon>
        <taxon>Galerucinae</taxon>
        <taxon>Alticini</taxon>
        <taxon>Phyllotreta</taxon>
    </lineage>
</organism>
<name>A0A9N9TW91_PHYSR</name>
<evidence type="ECO:0000313" key="2">
    <source>
        <dbReference type="Proteomes" id="UP001153712"/>
    </source>
</evidence>
<reference evidence="1" key="1">
    <citation type="submission" date="2022-01" db="EMBL/GenBank/DDBJ databases">
        <authorList>
            <person name="King R."/>
        </authorList>
    </citation>
    <scope>NUCLEOTIDE SEQUENCE</scope>
</reference>